<evidence type="ECO:0000256" key="3">
    <source>
        <dbReference type="ARBA" id="ARBA00022771"/>
    </source>
</evidence>
<feature type="region of interest" description="Disordered" evidence="7">
    <location>
        <begin position="183"/>
        <end position="204"/>
    </location>
</feature>
<dbReference type="AlphaFoldDB" id="A0AAD9KJB2"/>
<dbReference type="CDD" id="cd00202">
    <property type="entry name" value="ZnF_GATA"/>
    <property type="match status" value="2"/>
</dbReference>
<dbReference type="Proteomes" id="UP001209878">
    <property type="component" value="Unassembled WGS sequence"/>
</dbReference>
<evidence type="ECO:0000313" key="9">
    <source>
        <dbReference type="EMBL" id="KAK2171598.1"/>
    </source>
</evidence>
<dbReference type="Gene3D" id="3.30.50.10">
    <property type="entry name" value="Erythroid Transcription Factor GATA-1, subunit A"/>
    <property type="match status" value="2"/>
</dbReference>
<dbReference type="GO" id="GO:0045944">
    <property type="term" value="P:positive regulation of transcription by RNA polymerase II"/>
    <property type="evidence" value="ECO:0007669"/>
    <property type="project" value="TreeGrafter"/>
</dbReference>
<keyword evidence="4" id="KW-0862">Zinc</keyword>
<reference evidence="9" key="1">
    <citation type="journal article" date="2023" name="Mol. Biol. Evol.">
        <title>Third-Generation Sequencing Reveals the Adaptive Role of the Epigenome in Three Deep-Sea Polychaetes.</title>
        <authorList>
            <person name="Perez M."/>
            <person name="Aroh O."/>
            <person name="Sun Y."/>
            <person name="Lan Y."/>
            <person name="Juniper S.K."/>
            <person name="Young C.R."/>
            <person name="Angers B."/>
            <person name="Qian P.Y."/>
        </authorList>
    </citation>
    <scope>NUCLEOTIDE SEQUENCE</scope>
    <source>
        <strain evidence="9">R07B-5</strain>
    </source>
</reference>
<protein>
    <recommendedName>
        <fullName evidence="8">GATA-type domain-containing protein</fullName>
    </recommendedName>
</protein>
<dbReference type="PANTHER" id="PTHR10071:SF337">
    <property type="entry name" value="GATA-BINDING FACTOR A"/>
    <property type="match status" value="1"/>
</dbReference>
<evidence type="ECO:0000256" key="1">
    <source>
        <dbReference type="ARBA" id="ARBA00004123"/>
    </source>
</evidence>
<dbReference type="GO" id="GO:0000122">
    <property type="term" value="P:negative regulation of transcription by RNA polymerase II"/>
    <property type="evidence" value="ECO:0007669"/>
    <property type="project" value="TreeGrafter"/>
</dbReference>
<feature type="domain" description="GATA-type" evidence="8">
    <location>
        <begin position="443"/>
        <end position="499"/>
    </location>
</feature>
<feature type="region of interest" description="Disordered" evidence="7">
    <location>
        <begin position="343"/>
        <end position="382"/>
    </location>
</feature>
<organism evidence="9 10">
    <name type="scientific">Ridgeia piscesae</name>
    <name type="common">Tubeworm</name>
    <dbReference type="NCBI Taxonomy" id="27915"/>
    <lineage>
        <taxon>Eukaryota</taxon>
        <taxon>Metazoa</taxon>
        <taxon>Spiralia</taxon>
        <taxon>Lophotrochozoa</taxon>
        <taxon>Annelida</taxon>
        <taxon>Polychaeta</taxon>
        <taxon>Sedentaria</taxon>
        <taxon>Canalipalpata</taxon>
        <taxon>Sabellida</taxon>
        <taxon>Siboglinidae</taxon>
        <taxon>Ridgeia</taxon>
    </lineage>
</organism>
<evidence type="ECO:0000313" key="10">
    <source>
        <dbReference type="Proteomes" id="UP001209878"/>
    </source>
</evidence>
<comment type="subcellular location">
    <subcellularLocation>
        <location evidence="1">Nucleus</location>
    </subcellularLocation>
</comment>
<keyword evidence="2" id="KW-0479">Metal-binding</keyword>
<dbReference type="GO" id="GO:0005634">
    <property type="term" value="C:nucleus"/>
    <property type="evidence" value="ECO:0007669"/>
    <property type="project" value="UniProtKB-SubCell"/>
</dbReference>
<feature type="compositionally biased region" description="Basic and acidic residues" evidence="7">
    <location>
        <begin position="191"/>
        <end position="200"/>
    </location>
</feature>
<dbReference type="PRINTS" id="PR00619">
    <property type="entry name" value="GATAZNFINGER"/>
</dbReference>
<evidence type="ECO:0000256" key="5">
    <source>
        <dbReference type="ARBA" id="ARBA00023242"/>
    </source>
</evidence>
<dbReference type="GO" id="GO:0008270">
    <property type="term" value="F:zinc ion binding"/>
    <property type="evidence" value="ECO:0007669"/>
    <property type="project" value="UniProtKB-KW"/>
</dbReference>
<feature type="compositionally biased region" description="Polar residues" evidence="7">
    <location>
        <begin position="373"/>
        <end position="382"/>
    </location>
</feature>
<dbReference type="InterPro" id="IPR013088">
    <property type="entry name" value="Znf_NHR/GATA"/>
</dbReference>
<proteinExistence type="predicted"/>
<evidence type="ECO:0000256" key="7">
    <source>
        <dbReference type="SAM" id="MobiDB-lite"/>
    </source>
</evidence>
<sequence>MRRIPDTDRVKIGLKEAITLLCKTGLTFESELSIEGLLGITLDQNEVFLVSIKEVIKNPMDFHVSSSENTPENEDFLVNTKHLGGSQQSLNCAENEAADKNESDTDDKSDVQLHSYKNEWKPSDSDDTTTELDDVLSNRSTTSVAATVEGNDTLQMKPIVGHTWDDSGASTKSVNETSLNLTVQQSQETAVQRESHKGDSDETLAMPLTTREEGNHSRTWPSTVPYSTSSSSLPAMPMNLTQKHKAPAAKSASVNRPIAMSSRVDQHADDCEQTKPKRCKIEKVNHNAPSRQERWSPESQMQVDNKPRTLVTNEGGPSLASPWLPSVSISEGSSEVIIVKEEPANEETPEVGHESHHSSPSSAAGRDWLGQRTDGTVSSSASILSPYNEPDAHARWLQNIAAHVQGLRAPAYTLPCPSMVQPPQDALSHRRHYHKKGGTVTSPSTQTSCVNCGTITTTMWRRDAEGQPVCNACGLYYKLHQVAPPHLLPQRSPRRLDQKCTNCCITVTTAWRRNPDGKTVCNACGLYYKLYKVNRPLSMVKGEIHSRRRKPKGVTYSHTDDNIPGPTFSSPDT</sequence>
<feature type="region of interest" description="Disordered" evidence="7">
    <location>
        <begin position="542"/>
        <end position="573"/>
    </location>
</feature>
<keyword evidence="10" id="KW-1185">Reference proteome</keyword>
<evidence type="ECO:0000256" key="2">
    <source>
        <dbReference type="ARBA" id="ARBA00022723"/>
    </source>
</evidence>
<dbReference type="PANTHER" id="PTHR10071">
    <property type="entry name" value="TRANSCRIPTION FACTOR GATA FAMILY MEMBER"/>
    <property type="match status" value="1"/>
</dbReference>
<dbReference type="InterPro" id="IPR039355">
    <property type="entry name" value="Transcription_factor_GATA"/>
</dbReference>
<name>A0AAD9KJB2_RIDPI</name>
<dbReference type="InterPro" id="IPR000679">
    <property type="entry name" value="Znf_GATA"/>
</dbReference>
<dbReference type="EMBL" id="JAODUO010001048">
    <property type="protein sequence ID" value="KAK2171598.1"/>
    <property type="molecule type" value="Genomic_DNA"/>
</dbReference>
<feature type="domain" description="GATA-type" evidence="8">
    <location>
        <begin position="494"/>
        <end position="547"/>
    </location>
</feature>
<dbReference type="GO" id="GO:0000981">
    <property type="term" value="F:DNA-binding transcription factor activity, RNA polymerase II-specific"/>
    <property type="evidence" value="ECO:0007669"/>
    <property type="project" value="TreeGrafter"/>
</dbReference>
<dbReference type="SUPFAM" id="SSF57716">
    <property type="entry name" value="Glucocorticoid receptor-like (DNA-binding domain)"/>
    <property type="match status" value="2"/>
</dbReference>
<dbReference type="GO" id="GO:0000978">
    <property type="term" value="F:RNA polymerase II cis-regulatory region sequence-specific DNA binding"/>
    <property type="evidence" value="ECO:0007669"/>
    <property type="project" value="TreeGrafter"/>
</dbReference>
<evidence type="ECO:0000256" key="6">
    <source>
        <dbReference type="PROSITE-ProRule" id="PRU00094"/>
    </source>
</evidence>
<keyword evidence="3 6" id="KW-0863">Zinc-finger</keyword>
<dbReference type="PROSITE" id="PS50114">
    <property type="entry name" value="GATA_ZN_FINGER_2"/>
    <property type="match status" value="2"/>
</dbReference>
<evidence type="ECO:0000259" key="8">
    <source>
        <dbReference type="PROSITE" id="PS50114"/>
    </source>
</evidence>
<accession>A0AAD9KJB2</accession>
<gene>
    <name evidence="9" type="ORF">NP493_1049g00085</name>
</gene>
<dbReference type="GO" id="GO:0045165">
    <property type="term" value="P:cell fate commitment"/>
    <property type="evidence" value="ECO:0007669"/>
    <property type="project" value="TreeGrafter"/>
</dbReference>
<comment type="caution">
    <text evidence="9">The sequence shown here is derived from an EMBL/GenBank/DDBJ whole genome shotgun (WGS) entry which is preliminary data.</text>
</comment>
<dbReference type="PROSITE" id="PS00344">
    <property type="entry name" value="GATA_ZN_FINGER_1"/>
    <property type="match status" value="2"/>
</dbReference>
<keyword evidence="5" id="KW-0539">Nucleus</keyword>
<dbReference type="SMART" id="SM00401">
    <property type="entry name" value="ZnF_GATA"/>
    <property type="match status" value="2"/>
</dbReference>
<dbReference type="Pfam" id="PF00320">
    <property type="entry name" value="GATA"/>
    <property type="match status" value="2"/>
</dbReference>
<evidence type="ECO:0000256" key="4">
    <source>
        <dbReference type="ARBA" id="ARBA00022833"/>
    </source>
</evidence>